<proteinExistence type="predicted"/>
<evidence type="ECO:0000313" key="1">
    <source>
        <dbReference type="EMBL" id="OAE34504.1"/>
    </source>
</evidence>
<comment type="caution">
    <text evidence="1">The sequence shown here is derived from an EMBL/GenBank/DDBJ whole genome shotgun (WGS) entry which is preliminary data.</text>
</comment>
<protein>
    <submittedName>
        <fullName evidence="1">Uncharacterized protein</fullName>
    </submittedName>
</protein>
<dbReference type="Gene3D" id="3.40.50.11340">
    <property type="match status" value="1"/>
</dbReference>
<gene>
    <name evidence="1" type="ORF">AXG93_1299s1170</name>
</gene>
<dbReference type="PANTHER" id="PTHR36050:SF1">
    <property type="entry name" value="O-FUCOSYLTRANSFERASE 30"/>
    <property type="match status" value="1"/>
</dbReference>
<organism evidence="1 2">
    <name type="scientific">Marchantia polymorpha subsp. ruderalis</name>
    <dbReference type="NCBI Taxonomy" id="1480154"/>
    <lineage>
        <taxon>Eukaryota</taxon>
        <taxon>Viridiplantae</taxon>
        <taxon>Streptophyta</taxon>
        <taxon>Embryophyta</taxon>
        <taxon>Marchantiophyta</taxon>
        <taxon>Marchantiopsida</taxon>
        <taxon>Marchantiidae</taxon>
        <taxon>Marchantiales</taxon>
        <taxon>Marchantiaceae</taxon>
        <taxon>Marchantia</taxon>
    </lineage>
</organism>
<evidence type="ECO:0000313" key="2">
    <source>
        <dbReference type="Proteomes" id="UP000077202"/>
    </source>
</evidence>
<keyword evidence="2" id="KW-1185">Reference proteome</keyword>
<accession>A0A176WNS0</accession>
<dbReference type="EMBL" id="LVLJ01000396">
    <property type="protein sequence ID" value="OAE34504.1"/>
    <property type="molecule type" value="Genomic_DNA"/>
</dbReference>
<reference evidence="1" key="1">
    <citation type="submission" date="2016-03" db="EMBL/GenBank/DDBJ databases">
        <title>Mechanisms controlling the formation of the plant cell surface in tip-growing cells are functionally conserved among land plants.</title>
        <authorList>
            <person name="Honkanen S."/>
            <person name="Jones V.A."/>
            <person name="Morieri G."/>
            <person name="Champion C."/>
            <person name="Hetherington A.J."/>
            <person name="Kelly S."/>
            <person name="Saint-Marcoux D."/>
            <person name="Proust H."/>
            <person name="Prescott H."/>
            <person name="Dolan L."/>
        </authorList>
    </citation>
    <scope>NUCLEOTIDE SEQUENCE [LARGE SCALE GENOMIC DNA]</scope>
    <source>
        <tissue evidence="1">Whole gametophyte</tissue>
    </source>
</reference>
<dbReference type="PANTHER" id="PTHR36050">
    <property type="entry name" value="O-FUCOSYLTRANSFERASE 30"/>
    <property type="match status" value="1"/>
</dbReference>
<dbReference type="AlphaFoldDB" id="A0A176WNS0"/>
<dbReference type="Proteomes" id="UP000077202">
    <property type="component" value="Unassembled WGS sequence"/>
</dbReference>
<name>A0A176WNS0_MARPO</name>
<sequence>MCTILKAPRGQCKLWKRTAMRTALAPIVASQRKVDASGAGMFASDWGEEPWGGWQGSLSSGLWESCLACMPALDSLKSKSSQLSSQDLSKPWCPNAVPTTRRRRKRSGRFGSRWTAVTAEPRLLQFLELLLMRVSMGSVLSNGGRPLRPPPKEKAAGISRIVASKKTSTVLLCTLFIFLISARSIANWLSTLPDLALRISSGAGPYSSCVNFTDPLKSRHESLSLLPHGEQYMLYSPHEGFSNQARELKNALQIALLLNRTLILPPVVDHGEVKHGRCLKPRYPTQRKLKERSWSAVRRHISQNRYVAIADIVDLRSLTPRLVRTIDLRVFLALWCGVDIAPVCAGPQCRSLASSLPPSWGSLATCRQRLFPAPGVRSCLVYDVEDDCPTTIWTNGESDFTREFMEHQLMQKLRNDPDMSNRTSLMHAESGHDRRIVRKDIVKTLGPGSEAGQRFLLSFGSLFSRMYKHMELHVNIRAALGDEVMESKLEAIKKGLPFTKEIMRSAKQFVKEEFANRPYFCAHVRLGDGAFVHVWDKIFRPLRKKLEQLSQKWHRKSKRLHIFLMTDLARESWNGTLLAEVDASDRFMIHTLDGHQYFLNDTAHQTTSSEHGLRLGFVPQIAGLEPLRPKDPVNSTSLASFVPDVRLYVEEVVCACASLGFQGTFRSSRVKTALNRRQALIRLESGSSEHQEGNEFSWQGHQDTLTRVADGLGSGPCIPLELIIINSQVNMNTLVESKSWNLTVGGIRRSSIGAAGKHRKDKNGIFCQLDIWVSFRLSTWRDGSLGRTEAASVQAATFIDHWRPDLVRFFHTSTLRRGHKYSTWTPLHNSIESGPDFSHTELEQVKAHTMHRSGLAHTSKDCQWEACLPAFYLHLSPFPGQSLVTMPASSKSSGPTECNNFLET</sequence>